<feature type="compositionally biased region" description="Basic and acidic residues" evidence="5">
    <location>
        <begin position="305"/>
        <end position="315"/>
    </location>
</feature>
<sequence>MGNCVGGFSRRTENLPFRRKKPKKTITIAFLGLDGAGKTTILKALQNEDASSVHSTMGFSRGEFAIRKSPIVAFDLGGAPRIRDIWKIYYAEIFAVVYVVDSSAQSRMQENKEVLRTMRGHRQLMGKPILFLLNKKDLPDAVDELQFSEDMDLHNMAIESRTDIRVERVCAVKGVGRDIDPLISEGLEWLLDRVYSRFDQLNQGIEAAEQALRERQARERLERQHRLASLSKQHAEDRPGPSTAPPESVEPTTNRDTLTIDRSEHSQPNGSIPTEVLDVQNLVSVVPPKKSRILEENLTKNEEISTKIEKGRVNEAFEEEKMEPKEDRRESRATKSSSGRETAERNSQNHSVKNFKSKVAPNGFVVTDRSHSTTASANFHLFEITSDGRRKPASSPLRRFQSAHFDKDHVFFKPAPKTKLLMQNEPIAPNSDLDRTDLSPNSNSKPGNTEQNWSY</sequence>
<dbReference type="GO" id="GO:0097500">
    <property type="term" value="P:receptor localization to non-motile cilium"/>
    <property type="evidence" value="ECO:0007669"/>
    <property type="project" value="TreeGrafter"/>
</dbReference>
<feature type="region of interest" description="Disordered" evidence="5">
    <location>
        <begin position="305"/>
        <end position="356"/>
    </location>
</feature>
<name>A0A7I8XF17_BURXY</name>
<evidence type="ECO:0000256" key="2">
    <source>
        <dbReference type="ARBA" id="ARBA00023134"/>
    </source>
</evidence>
<feature type="binding site" evidence="3">
    <location>
        <begin position="32"/>
        <end position="39"/>
    </location>
    <ligand>
        <name>GTP</name>
        <dbReference type="ChEBI" id="CHEBI:37565"/>
    </ligand>
</feature>
<keyword evidence="2 3" id="KW-0342">GTP-binding</keyword>
<gene>
    <name evidence="6" type="ORF">BXYJ_LOCUS239</name>
</gene>
<dbReference type="InterPro" id="IPR006689">
    <property type="entry name" value="Small_GTPase_ARF/SAR"/>
</dbReference>
<dbReference type="SUPFAM" id="SSF52540">
    <property type="entry name" value="P-loop containing nucleoside triphosphate hydrolases"/>
    <property type="match status" value="1"/>
</dbReference>
<reference evidence="6" key="1">
    <citation type="submission" date="2020-09" db="EMBL/GenBank/DDBJ databases">
        <authorList>
            <person name="Kikuchi T."/>
        </authorList>
    </citation>
    <scope>NUCLEOTIDE SEQUENCE</scope>
    <source>
        <strain evidence="6">Ka4C1</strain>
    </source>
</reference>
<feature type="compositionally biased region" description="Polar residues" evidence="5">
    <location>
        <begin position="438"/>
        <end position="455"/>
    </location>
</feature>
<feature type="binding site" evidence="3">
    <location>
        <begin position="134"/>
        <end position="137"/>
    </location>
    <ligand>
        <name>GTP</name>
        <dbReference type="ChEBI" id="CHEBI:37565"/>
    </ligand>
</feature>
<feature type="compositionally biased region" description="Basic and acidic residues" evidence="5">
    <location>
        <begin position="322"/>
        <end position="333"/>
    </location>
</feature>
<dbReference type="PRINTS" id="PR00328">
    <property type="entry name" value="SAR1GTPBP"/>
</dbReference>
<evidence type="ECO:0000313" key="6">
    <source>
        <dbReference type="EMBL" id="CAD5208003.1"/>
    </source>
</evidence>
<evidence type="ECO:0000256" key="3">
    <source>
        <dbReference type="PIRSR" id="PIRSR606689-1"/>
    </source>
</evidence>
<dbReference type="GO" id="GO:1905515">
    <property type="term" value="P:non-motile cilium assembly"/>
    <property type="evidence" value="ECO:0007669"/>
    <property type="project" value="TreeGrafter"/>
</dbReference>
<evidence type="ECO:0000256" key="5">
    <source>
        <dbReference type="SAM" id="MobiDB-lite"/>
    </source>
</evidence>
<dbReference type="Gene3D" id="3.40.50.300">
    <property type="entry name" value="P-loop containing nucleotide triphosphate hydrolases"/>
    <property type="match status" value="1"/>
</dbReference>
<keyword evidence="7" id="KW-1185">Reference proteome</keyword>
<feature type="binding site" evidence="3">
    <location>
        <position position="78"/>
    </location>
    <ligand>
        <name>GTP</name>
        <dbReference type="ChEBI" id="CHEBI:37565"/>
    </ligand>
</feature>
<dbReference type="InterPro" id="IPR051995">
    <property type="entry name" value="Ciliary_GTPase"/>
</dbReference>
<dbReference type="Proteomes" id="UP000659654">
    <property type="component" value="Unassembled WGS sequence"/>
</dbReference>
<keyword evidence="4" id="KW-0479">Metal-binding</keyword>
<dbReference type="EMBL" id="CAJFCV020000001">
    <property type="protein sequence ID" value="CAG9079870.1"/>
    <property type="molecule type" value="Genomic_DNA"/>
</dbReference>
<evidence type="ECO:0000256" key="1">
    <source>
        <dbReference type="ARBA" id="ARBA00022741"/>
    </source>
</evidence>
<feature type="region of interest" description="Disordered" evidence="5">
    <location>
        <begin position="416"/>
        <end position="455"/>
    </location>
</feature>
<dbReference type="SMR" id="A0A7I8XF17"/>
<dbReference type="GO" id="GO:0097730">
    <property type="term" value="C:non-motile cilium"/>
    <property type="evidence" value="ECO:0007669"/>
    <property type="project" value="TreeGrafter"/>
</dbReference>
<feature type="binding site" evidence="4">
    <location>
        <position position="56"/>
    </location>
    <ligand>
        <name>Mg(2+)</name>
        <dbReference type="ChEBI" id="CHEBI:18420"/>
    </ligand>
</feature>
<dbReference type="GO" id="GO:0046872">
    <property type="term" value="F:metal ion binding"/>
    <property type="evidence" value="ECO:0007669"/>
    <property type="project" value="UniProtKB-KW"/>
</dbReference>
<proteinExistence type="predicted"/>
<dbReference type="PANTHER" id="PTHR46090">
    <property type="entry name" value="ADP-RIBOSYLATION FACTOR-LIKE PROTEIN 13B"/>
    <property type="match status" value="1"/>
</dbReference>
<dbReference type="PROSITE" id="PS51417">
    <property type="entry name" value="ARF"/>
    <property type="match status" value="1"/>
</dbReference>
<dbReference type="NCBIfam" id="TIGR00231">
    <property type="entry name" value="small_GTP"/>
    <property type="match status" value="1"/>
</dbReference>
<dbReference type="SMART" id="SM00177">
    <property type="entry name" value="ARF"/>
    <property type="match status" value="1"/>
</dbReference>
<keyword evidence="4" id="KW-0460">Magnesium</keyword>
<evidence type="ECO:0000256" key="4">
    <source>
        <dbReference type="PIRSR" id="PIRSR606689-2"/>
    </source>
</evidence>
<dbReference type="Pfam" id="PF00025">
    <property type="entry name" value="Arf"/>
    <property type="match status" value="1"/>
</dbReference>
<evidence type="ECO:0000313" key="7">
    <source>
        <dbReference type="Proteomes" id="UP000659654"/>
    </source>
</evidence>
<feature type="binding site" evidence="4">
    <location>
        <position position="39"/>
    </location>
    <ligand>
        <name>Mg(2+)</name>
        <dbReference type="ChEBI" id="CHEBI:18420"/>
    </ligand>
</feature>
<dbReference type="SMART" id="SM00178">
    <property type="entry name" value="SAR"/>
    <property type="match status" value="1"/>
</dbReference>
<dbReference type="OrthoDB" id="14717at2759"/>
<keyword evidence="1 3" id="KW-0547">Nucleotide-binding</keyword>
<dbReference type="InterPro" id="IPR027417">
    <property type="entry name" value="P-loop_NTPase"/>
</dbReference>
<dbReference type="GO" id="GO:0005525">
    <property type="term" value="F:GTP binding"/>
    <property type="evidence" value="ECO:0007669"/>
    <property type="project" value="UniProtKB-KW"/>
</dbReference>
<dbReference type="PANTHER" id="PTHR46090:SF2">
    <property type="entry name" value="ADP-RIBOSYLATION FACTOR-LIKE PROTEIN 13B"/>
    <property type="match status" value="1"/>
</dbReference>
<dbReference type="GO" id="GO:0003924">
    <property type="term" value="F:GTPase activity"/>
    <property type="evidence" value="ECO:0007669"/>
    <property type="project" value="InterPro"/>
</dbReference>
<dbReference type="GO" id="GO:0060170">
    <property type="term" value="C:ciliary membrane"/>
    <property type="evidence" value="ECO:0007669"/>
    <property type="project" value="TreeGrafter"/>
</dbReference>
<dbReference type="AlphaFoldDB" id="A0A7I8XF17"/>
<dbReference type="Proteomes" id="UP000582659">
    <property type="component" value="Unassembled WGS sequence"/>
</dbReference>
<organism evidence="6 7">
    <name type="scientific">Bursaphelenchus xylophilus</name>
    <name type="common">Pinewood nematode worm</name>
    <name type="synonym">Aphelenchoides xylophilus</name>
    <dbReference type="NCBI Taxonomy" id="6326"/>
    <lineage>
        <taxon>Eukaryota</taxon>
        <taxon>Metazoa</taxon>
        <taxon>Ecdysozoa</taxon>
        <taxon>Nematoda</taxon>
        <taxon>Chromadorea</taxon>
        <taxon>Rhabditida</taxon>
        <taxon>Tylenchina</taxon>
        <taxon>Tylenchomorpha</taxon>
        <taxon>Aphelenchoidea</taxon>
        <taxon>Aphelenchoididae</taxon>
        <taxon>Bursaphelenchus</taxon>
    </lineage>
</organism>
<dbReference type="InterPro" id="IPR005225">
    <property type="entry name" value="Small_GTP-bd"/>
</dbReference>
<comment type="caution">
    <text evidence="6">The sequence shown here is derived from an EMBL/GenBank/DDBJ whole genome shotgun (WGS) entry which is preliminary data.</text>
</comment>
<feature type="compositionally biased region" description="Basic and acidic residues" evidence="5">
    <location>
        <begin position="216"/>
        <end position="225"/>
    </location>
</feature>
<feature type="compositionally biased region" description="Polar residues" evidence="5">
    <location>
        <begin position="334"/>
        <end position="354"/>
    </location>
</feature>
<feature type="region of interest" description="Disordered" evidence="5">
    <location>
        <begin position="216"/>
        <end position="254"/>
    </location>
</feature>
<protein>
    <submittedName>
        <fullName evidence="6">(pine wood nematode) hypothetical protein</fullName>
    </submittedName>
</protein>
<accession>A0A7I8XF17</accession>
<dbReference type="EMBL" id="CAJFDI010000001">
    <property type="protein sequence ID" value="CAD5208003.1"/>
    <property type="molecule type" value="Genomic_DNA"/>
</dbReference>